<dbReference type="Pfam" id="PF00535">
    <property type="entry name" value="Glycos_transf_2"/>
    <property type="match status" value="1"/>
</dbReference>
<dbReference type="InterPro" id="IPR029044">
    <property type="entry name" value="Nucleotide-diphossugar_trans"/>
</dbReference>
<proteinExistence type="predicted"/>
<dbReference type="AlphaFoldDB" id="A0A1F7IEM0"/>
<comment type="caution">
    <text evidence="2">The sequence shown here is derived from an EMBL/GenBank/DDBJ whole genome shotgun (WGS) entry which is preliminary data.</text>
</comment>
<gene>
    <name evidence="2" type="ORF">A2954_03795</name>
</gene>
<dbReference type="PANTHER" id="PTHR43179:SF7">
    <property type="entry name" value="RHAMNOSYLTRANSFERASE WBBL"/>
    <property type="match status" value="1"/>
</dbReference>
<reference evidence="2 3" key="1">
    <citation type="journal article" date="2016" name="Nat. Commun.">
        <title>Thousands of microbial genomes shed light on interconnected biogeochemical processes in an aquifer system.</title>
        <authorList>
            <person name="Anantharaman K."/>
            <person name="Brown C.T."/>
            <person name="Hug L.A."/>
            <person name="Sharon I."/>
            <person name="Castelle C.J."/>
            <person name="Probst A.J."/>
            <person name="Thomas B.C."/>
            <person name="Singh A."/>
            <person name="Wilkins M.J."/>
            <person name="Karaoz U."/>
            <person name="Brodie E.L."/>
            <person name="Williams K.H."/>
            <person name="Hubbard S.S."/>
            <person name="Banfield J.F."/>
        </authorList>
    </citation>
    <scope>NUCLEOTIDE SEQUENCE [LARGE SCALE GENOMIC DNA]</scope>
</reference>
<dbReference type="InterPro" id="IPR001173">
    <property type="entry name" value="Glyco_trans_2-like"/>
</dbReference>
<feature type="domain" description="Glycosyltransferase 2-like" evidence="1">
    <location>
        <begin position="7"/>
        <end position="120"/>
    </location>
</feature>
<organism evidence="2 3">
    <name type="scientific">Candidatus Roizmanbacteria bacterium RIFCSPLOWO2_01_FULL_37_12</name>
    <dbReference type="NCBI Taxonomy" id="1802056"/>
    <lineage>
        <taxon>Bacteria</taxon>
        <taxon>Candidatus Roizmaniibacteriota</taxon>
    </lineage>
</organism>
<evidence type="ECO:0000313" key="2">
    <source>
        <dbReference type="EMBL" id="OGK41809.1"/>
    </source>
</evidence>
<accession>A0A1F7IEM0</accession>
<dbReference type="SUPFAM" id="SSF53448">
    <property type="entry name" value="Nucleotide-diphospho-sugar transferases"/>
    <property type="match status" value="1"/>
</dbReference>
<sequence>MSKPDLSIIIISYNTLQITKDCLNSIDKSLTKTKFKVEVIVIDNDSKDGSVNMLQSYKPKNFELQLISNRENSGFGRANNQGVRVAKSEYIFFLNSDIVVLEDAIEKLYNFYKQNENTINFLGGKLLNKDMTPQPSSAPFYSLSVVFAALFLRGDYWGLTRNSPNTIKETDWVSGACIIAKKEYFNRISGFDERVFMYMDEVDLLYRAKKKGMSVYFYPEARFIHLGSASSKGKKTYPILQVFNGLMFFYEKHHSKTKQFILKIMLKLKALIGLAIGQIINDEYLKETYGKAYQMVKLVG</sequence>
<name>A0A1F7IEM0_9BACT</name>
<dbReference type="EMBL" id="MGAG01000009">
    <property type="protein sequence ID" value="OGK41809.1"/>
    <property type="molecule type" value="Genomic_DNA"/>
</dbReference>
<evidence type="ECO:0000259" key="1">
    <source>
        <dbReference type="Pfam" id="PF00535"/>
    </source>
</evidence>
<dbReference type="Proteomes" id="UP000177698">
    <property type="component" value="Unassembled WGS sequence"/>
</dbReference>
<evidence type="ECO:0000313" key="3">
    <source>
        <dbReference type="Proteomes" id="UP000177698"/>
    </source>
</evidence>
<dbReference type="Gene3D" id="3.90.550.10">
    <property type="entry name" value="Spore Coat Polysaccharide Biosynthesis Protein SpsA, Chain A"/>
    <property type="match status" value="1"/>
</dbReference>
<protein>
    <recommendedName>
        <fullName evidence="1">Glycosyltransferase 2-like domain-containing protein</fullName>
    </recommendedName>
</protein>
<dbReference type="STRING" id="1802056.A2954_03795"/>
<dbReference type="CDD" id="cd04186">
    <property type="entry name" value="GT_2_like_c"/>
    <property type="match status" value="1"/>
</dbReference>
<dbReference type="PANTHER" id="PTHR43179">
    <property type="entry name" value="RHAMNOSYLTRANSFERASE WBBL"/>
    <property type="match status" value="1"/>
</dbReference>